<name>A0A9W9ZG63_9CNID</name>
<keyword evidence="2" id="KW-1185">Reference proteome</keyword>
<sequence length="132" mass="14852">MCAWRKIVASYLMTVSLVPSTPFASKHLLYKSRFCKDHEECVCNLPIASHEEVESALMEEMSSGPFTRAKAKAQGANPEIVDVVEKVLDQKGRHRSLQTDLCMVVKICENDKEDEQGELCFLSNLFTTLTQP</sequence>
<dbReference type="EMBL" id="MU826352">
    <property type="protein sequence ID" value="KAJ7380740.1"/>
    <property type="molecule type" value="Genomic_DNA"/>
</dbReference>
<evidence type="ECO:0000313" key="2">
    <source>
        <dbReference type="Proteomes" id="UP001163046"/>
    </source>
</evidence>
<evidence type="ECO:0000313" key="1">
    <source>
        <dbReference type="EMBL" id="KAJ7380740.1"/>
    </source>
</evidence>
<proteinExistence type="predicted"/>
<accession>A0A9W9ZG63</accession>
<dbReference type="AlphaFoldDB" id="A0A9W9ZG63"/>
<protein>
    <submittedName>
        <fullName evidence="1">Uncharacterized protein</fullName>
    </submittedName>
</protein>
<dbReference type="Proteomes" id="UP001163046">
    <property type="component" value="Unassembled WGS sequence"/>
</dbReference>
<organism evidence="1 2">
    <name type="scientific">Desmophyllum pertusum</name>
    <dbReference type="NCBI Taxonomy" id="174260"/>
    <lineage>
        <taxon>Eukaryota</taxon>
        <taxon>Metazoa</taxon>
        <taxon>Cnidaria</taxon>
        <taxon>Anthozoa</taxon>
        <taxon>Hexacorallia</taxon>
        <taxon>Scleractinia</taxon>
        <taxon>Caryophylliina</taxon>
        <taxon>Caryophylliidae</taxon>
        <taxon>Desmophyllum</taxon>
    </lineage>
</organism>
<gene>
    <name evidence="1" type="ORF">OS493_007113</name>
</gene>
<reference evidence="1" key="1">
    <citation type="submission" date="2023-01" db="EMBL/GenBank/DDBJ databases">
        <title>Genome assembly of the deep-sea coral Lophelia pertusa.</title>
        <authorList>
            <person name="Herrera S."/>
            <person name="Cordes E."/>
        </authorList>
    </citation>
    <scope>NUCLEOTIDE SEQUENCE</scope>
    <source>
        <strain evidence="1">USNM1676648</strain>
        <tissue evidence="1">Polyp</tissue>
    </source>
</reference>
<comment type="caution">
    <text evidence="1">The sequence shown here is derived from an EMBL/GenBank/DDBJ whole genome shotgun (WGS) entry which is preliminary data.</text>
</comment>